<name>A0ABS9EQF1_9BACT</name>
<dbReference type="EMBL" id="JAKGUD010000015">
    <property type="protein sequence ID" value="MCF4143427.1"/>
    <property type="molecule type" value="Genomic_DNA"/>
</dbReference>
<keyword evidence="2" id="KW-1185">Reference proteome</keyword>
<sequence>MRIYGNDQNLSGIWGKSLGYQAAGLRVGGRKLESGSVLKTSSTEELSLEESQAVSTIRDGFERIGKVMQGMKLISEKGEESLSEDERLLLQSRMAEFQSDLHREIHSVALKLAGKTYESTLPTDGAKSIVGEGVEGSDEYGFYGCFLDLSSDQSLNKVNLGNLGLDGLRIFGARKLDPEEGAPMINGDTVHYVTLVATGKGNVLESHTDKLISALAEAGESGKSLSEVASEPMFAQDDMMLIDPERSGEITDRIDDDLKKIWDMSAKFEEFVEKMKSSDSGGARKDLSVNRDLLDLQNKVDGPLGTMAFSLGADFSDLRMIDVTSPLGQMFSEVDSLFKDDIYSDLGVEDTYFRDLIFDMDDSALLQELFDQGRSSSRVSI</sequence>
<reference evidence="1 2" key="1">
    <citation type="submission" date="2022-01" db="EMBL/GenBank/DDBJ databases">
        <title>Dethiosulfovibrio faecalis sp. nov., a novel proteolytic, non-sulfur-reducing bacterium isolated from a marine aquaculture solid waste bioreactor.</title>
        <authorList>
            <person name="Grabowski S."/>
            <person name="Apolinario E."/>
            <person name="Schneider N."/>
            <person name="Marshall C.W."/>
            <person name="Sowers K.R."/>
        </authorList>
    </citation>
    <scope>NUCLEOTIDE SEQUENCE [LARGE SCALE GENOMIC DNA]</scope>
    <source>
        <strain evidence="1 2">DSM 12537</strain>
    </source>
</reference>
<evidence type="ECO:0000313" key="1">
    <source>
        <dbReference type="EMBL" id="MCF4143427.1"/>
    </source>
</evidence>
<dbReference type="RefSeq" id="WP_236100126.1">
    <property type="nucleotide sequence ID" value="NZ_JAKGUD010000015.1"/>
</dbReference>
<proteinExistence type="predicted"/>
<gene>
    <name evidence="1" type="ORF">L2W38_11450</name>
</gene>
<comment type="caution">
    <text evidence="1">The sequence shown here is derived from an EMBL/GenBank/DDBJ whole genome shotgun (WGS) entry which is preliminary data.</text>
</comment>
<accession>A0ABS9EQF1</accession>
<evidence type="ECO:0008006" key="3">
    <source>
        <dbReference type="Google" id="ProtNLM"/>
    </source>
</evidence>
<organism evidence="1 2">
    <name type="scientific">Dethiosulfovibrio marinus</name>
    <dbReference type="NCBI Taxonomy" id="133532"/>
    <lineage>
        <taxon>Bacteria</taxon>
        <taxon>Thermotogati</taxon>
        <taxon>Synergistota</taxon>
        <taxon>Synergistia</taxon>
        <taxon>Synergistales</taxon>
        <taxon>Dethiosulfovibrionaceae</taxon>
        <taxon>Dethiosulfovibrio</taxon>
    </lineage>
</organism>
<protein>
    <recommendedName>
        <fullName evidence="3">Flagellin N-terminal domain-containing protein</fullName>
    </recommendedName>
</protein>
<dbReference type="Proteomes" id="UP001200430">
    <property type="component" value="Unassembled WGS sequence"/>
</dbReference>
<evidence type="ECO:0000313" key="2">
    <source>
        <dbReference type="Proteomes" id="UP001200430"/>
    </source>
</evidence>